<dbReference type="InterPro" id="IPR003196">
    <property type="entry name" value="TFIIF_beta"/>
</dbReference>
<dbReference type="RefSeq" id="XP_004258869.1">
    <property type="nucleotide sequence ID" value="XM_004258821.1"/>
</dbReference>
<protein>
    <recommendedName>
        <fullName evidence="2">TFIIF beta subunit HTH domain-containing protein</fullName>
    </recommendedName>
</protein>
<organism evidence="3 4">
    <name type="scientific">Entamoeba invadens IP1</name>
    <dbReference type="NCBI Taxonomy" id="370355"/>
    <lineage>
        <taxon>Eukaryota</taxon>
        <taxon>Amoebozoa</taxon>
        <taxon>Evosea</taxon>
        <taxon>Archamoebae</taxon>
        <taxon>Mastigamoebida</taxon>
        <taxon>Entamoebidae</taxon>
        <taxon>Entamoeba</taxon>
    </lineage>
</organism>
<evidence type="ECO:0000256" key="1">
    <source>
        <dbReference type="SAM" id="MobiDB-lite"/>
    </source>
</evidence>
<dbReference type="GO" id="GO:0006367">
    <property type="term" value="P:transcription initiation at RNA polymerase II promoter"/>
    <property type="evidence" value="ECO:0007669"/>
    <property type="project" value="InterPro"/>
</dbReference>
<dbReference type="KEGG" id="eiv:EIN_379950"/>
<accession>A0A0A1UAK5</accession>
<evidence type="ECO:0000313" key="3">
    <source>
        <dbReference type="EMBL" id="ELP92098.1"/>
    </source>
</evidence>
<dbReference type="EMBL" id="KB206395">
    <property type="protein sequence ID" value="ELP92098.1"/>
    <property type="molecule type" value="Genomic_DNA"/>
</dbReference>
<evidence type="ECO:0000259" key="2">
    <source>
        <dbReference type="Pfam" id="PF02270"/>
    </source>
</evidence>
<dbReference type="GO" id="GO:0005674">
    <property type="term" value="C:transcription factor TFIIF complex"/>
    <property type="evidence" value="ECO:0007669"/>
    <property type="project" value="InterPro"/>
</dbReference>
<dbReference type="VEuPathDB" id="AmoebaDB:EIN_379950"/>
<dbReference type="AlphaFoldDB" id="A0A0A1UAK5"/>
<feature type="compositionally biased region" description="Basic and acidic residues" evidence="1">
    <location>
        <begin position="1"/>
        <end position="24"/>
    </location>
</feature>
<dbReference type="Gene3D" id="1.10.10.10">
    <property type="entry name" value="Winged helix-like DNA-binding domain superfamily/Winged helix DNA-binding domain"/>
    <property type="match status" value="1"/>
</dbReference>
<feature type="domain" description="TFIIF beta subunit HTH" evidence="2">
    <location>
        <begin position="150"/>
        <end position="215"/>
    </location>
</feature>
<gene>
    <name evidence="3" type="ORF">EIN_379950</name>
</gene>
<dbReference type="InterPro" id="IPR040450">
    <property type="entry name" value="TFIIF_beta_HTH"/>
</dbReference>
<sequence length="215" mass="25502">MDKPAKKDPLEDMKPRPKPVEPSDKRKRFYIVKLNQVMVEHFANRKDLRDAVGFNAYGEIESLRLEDTEEIRTYQLFKRPSHNKYYYLKQTNQSFRVLGNTDAYFQPMQQTCVSKVKKPKLVLTDEVDDDQPLKRMPLKSRDKGKVDKRVRMDENQLKNKIFEMFSKKEAMTFQEINTELDQPDQYLKTQLDKLCDLVASPPLGIKEYRLKADFK</sequence>
<dbReference type="InterPro" id="IPR036388">
    <property type="entry name" value="WH-like_DNA-bd_sf"/>
</dbReference>
<keyword evidence="4" id="KW-1185">Reference proteome</keyword>
<dbReference type="Pfam" id="PF02270">
    <property type="entry name" value="TFIIF_beta"/>
    <property type="match status" value="1"/>
</dbReference>
<dbReference type="PANTHER" id="PTHR10445:SF0">
    <property type="entry name" value="GENERAL TRANSCRIPTION FACTOR IIF SUBUNIT 2"/>
    <property type="match status" value="1"/>
</dbReference>
<reference evidence="3 4" key="1">
    <citation type="submission" date="2012-10" db="EMBL/GenBank/DDBJ databases">
        <authorList>
            <person name="Zafar N."/>
            <person name="Inman J."/>
            <person name="Hall N."/>
            <person name="Lorenzi H."/>
            <person name="Caler E."/>
        </authorList>
    </citation>
    <scope>NUCLEOTIDE SEQUENCE [LARGE SCALE GENOMIC DNA]</scope>
    <source>
        <strain evidence="3 4">IP1</strain>
    </source>
</reference>
<proteinExistence type="predicted"/>
<dbReference type="OMA" id="TQCKEPI"/>
<dbReference type="Proteomes" id="UP000014680">
    <property type="component" value="Unassembled WGS sequence"/>
</dbReference>
<dbReference type="SUPFAM" id="SSF46785">
    <property type="entry name" value="Winged helix' DNA-binding domain"/>
    <property type="match status" value="1"/>
</dbReference>
<name>A0A0A1UAK5_ENTIV</name>
<dbReference type="PANTHER" id="PTHR10445">
    <property type="entry name" value="GENERAL TRANSCRIPTION FACTOR IIF SUBUNIT 2"/>
    <property type="match status" value="1"/>
</dbReference>
<feature type="region of interest" description="Disordered" evidence="1">
    <location>
        <begin position="1"/>
        <end position="25"/>
    </location>
</feature>
<dbReference type="InterPro" id="IPR036390">
    <property type="entry name" value="WH_DNA-bd_sf"/>
</dbReference>
<dbReference type="GeneID" id="14891130"/>
<evidence type="ECO:0000313" key="4">
    <source>
        <dbReference type="Proteomes" id="UP000014680"/>
    </source>
</evidence>
<dbReference type="OrthoDB" id="26094at2759"/>